<dbReference type="InterPro" id="IPR043519">
    <property type="entry name" value="NT_sf"/>
</dbReference>
<dbReference type="EMBL" id="NVQC01000016">
    <property type="protein sequence ID" value="PTL36374.1"/>
    <property type="molecule type" value="Genomic_DNA"/>
</dbReference>
<reference evidence="3" key="2">
    <citation type="journal article" date="2018" name="Environ. Microbiol.">
        <title>Bloom of a denitrifying methanotroph, 'Candidatus Methylomirabilis limnetica', in a deep stratified lake.</title>
        <authorList>
            <person name="Graf J.S."/>
            <person name="Mayr M.J."/>
            <person name="Marchant H.K."/>
            <person name="Tienken D."/>
            <person name="Hach P.F."/>
            <person name="Brand A."/>
            <person name="Schubert C.J."/>
            <person name="Kuypers M.M."/>
            <person name="Milucka J."/>
        </authorList>
    </citation>
    <scope>NUCLEOTIDE SEQUENCE [LARGE SCALE GENOMIC DNA]</scope>
    <source>
        <strain evidence="3">Zug</strain>
    </source>
</reference>
<dbReference type="PANTHER" id="PTHR33933:SF1">
    <property type="entry name" value="PROTEIN ADENYLYLTRANSFERASE MNTA-RELATED"/>
    <property type="match status" value="1"/>
</dbReference>
<dbReference type="AlphaFoldDB" id="A0A2T4TZ37"/>
<reference evidence="2 3" key="1">
    <citation type="submission" date="2017-09" db="EMBL/GenBank/DDBJ databases">
        <title>Bloom of a denitrifying methanotroph, Candidatus Methylomirabilis limnetica, in a deep stratified lake.</title>
        <authorList>
            <person name="Graf J.S."/>
            <person name="Marchant H.K."/>
            <person name="Tienken D."/>
            <person name="Hach P.F."/>
            <person name="Brand A."/>
            <person name="Schubert C.J."/>
            <person name="Kuypers M.M."/>
            <person name="Milucka J."/>
        </authorList>
    </citation>
    <scope>NUCLEOTIDE SEQUENCE [LARGE SCALE GENOMIC DNA]</scope>
    <source>
        <strain evidence="2 3">Zug</strain>
    </source>
</reference>
<dbReference type="PANTHER" id="PTHR33933">
    <property type="entry name" value="NUCLEOTIDYLTRANSFERASE"/>
    <property type="match status" value="1"/>
</dbReference>
<organism evidence="2 3">
    <name type="scientific">Candidatus Methylomirabilis limnetica</name>
    <dbReference type="NCBI Taxonomy" id="2033718"/>
    <lineage>
        <taxon>Bacteria</taxon>
        <taxon>Candidatus Methylomirabilota</taxon>
        <taxon>Candidatus Methylomirabilia</taxon>
        <taxon>Candidatus Methylomirabilales</taxon>
        <taxon>Candidatus Methylomirabilaceae</taxon>
        <taxon>Candidatus Methylomirabilis</taxon>
    </lineage>
</organism>
<dbReference type="OrthoDB" id="9799750at2"/>
<accession>A0A2T4TZ37</accession>
<dbReference type="GO" id="GO:0016779">
    <property type="term" value="F:nucleotidyltransferase activity"/>
    <property type="evidence" value="ECO:0007669"/>
    <property type="project" value="InterPro"/>
</dbReference>
<dbReference type="Pfam" id="PF01909">
    <property type="entry name" value="NTP_transf_2"/>
    <property type="match status" value="1"/>
</dbReference>
<name>A0A2T4TZ37_9BACT</name>
<evidence type="ECO:0000313" key="3">
    <source>
        <dbReference type="Proteomes" id="UP000241436"/>
    </source>
</evidence>
<feature type="domain" description="Polymerase nucleotidyl transferase" evidence="1">
    <location>
        <begin position="14"/>
        <end position="101"/>
    </location>
</feature>
<dbReference type="SUPFAM" id="SSF81301">
    <property type="entry name" value="Nucleotidyltransferase"/>
    <property type="match status" value="1"/>
</dbReference>
<dbReference type="Proteomes" id="UP000241436">
    <property type="component" value="Unassembled WGS sequence"/>
</dbReference>
<dbReference type="InterPro" id="IPR052548">
    <property type="entry name" value="Type_VII_TA_antitoxin"/>
</dbReference>
<dbReference type="CDD" id="cd05403">
    <property type="entry name" value="NT_KNTase_like"/>
    <property type="match status" value="1"/>
</dbReference>
<protein>
    <recommendedName>
        <fullName evidence="1">Polymerase nucleotidyl transferase domain-containing protein</fullName>
    </recommendedName>
</protein>
<proteinExistence type="predicted"/>
<dbReference type="RefSeq" id="WP_107561746.1">
    <property type="nucleotide sequence ID" value="NZ_NVQC01000016.1"/>
</dbReference>
<evidence type="ECO:0000313" key="2">
    <source>
        <dbReference type="EMBL" id="PTL36374.1"/>
    </source>
</evidence>
<evidence type="ECO:0000259" key="1">
    <source>
        <dbReference type="Pfam" id="PF01909"/>
    </source>
</evidence>
<sequence length="110" mass="12338">MTTSHDIRTLIQIIVNKLVAEYAPKQVILFGSYAYGAPGPDSDIDLLIIKETPERFIDRWMAVKRILTGTHPSVPLEAIVLTPDEIEKRLAVGDQFIKEIFNKGEVLYAA</sequence>
<dbReference type="Gene3D" id="3.30.460.10">
    <property type="entry name" value="Beta Polymerase, domain 2"/>
    <property type="match status" value="1"/>
</dbReference>
<keyword evidence="3" id="KW-1185">Reference proteome</keyword>
<dbReference type="InterPro" id="IPR002934">
    <property type="entry name" value="Polymerase_NTP_transf_dom"/>
</dbReference>
<gene>
    <name evidence="2" type="ORF">CLG94_04900</name>
</gene>
<comment type="caution">
    <text evidence="2">The sequence shown here is derived from an EMBL/GenBank/DDBJ whole genome shotgun (WGS) entry which is preliminary data.</text>
</comment>